<evidence type="ECO:0000256" key="1">
    <source>
        <dbReference type="SAM" id="MobiDB-lite"/>
    </source>
</evidence>
<dbReference type="Proteomes" id="UP001461498">
    <property type="component" value="Unassembled WGS sequence"/>
</dbReference>
<dbReference type="InterPro" id="IPR036397">
    <property type="entry name" value="RNaseH_sf"/>
</dbReference>
<sequence length="459" mass="53913">MCSQDDRLHFGRYSPIPDSRISQVIFSLYKSFHNDNDEKENHRWNNMIVKICNDLNISRDECLDCLEKEKEKQHNIQQVYANQKFNDLDFSTLALIRRHIHEYYIRGEHPSRNDLLDSLKTENIFHGTILELRHIVKKLGFTYKLIEGKMLLWEKNKIANERENFLKILHNNKLENIIWIGETVFNIKSADSNDEEVINKEWKVIILSAVCIEGFIESITKVHVTDDINKEFNSIEFTDWFEEQLMPSLNSESIVILENSLNHRHILDKAPSNDDEFVTKEVIKNWLKQNMIDFDDSFTKAELLCLVDVYKSLVPRYTIDYTAKLFGHQVLRYPINHNHFNPFHLIINEIKNNITCFDLPVTLQEAENLIKQSITQLTPDKWKNAIDKSNSIIEEAWNYELLLKVAKNIIKSELQECNNSVNDNDEDLDESISELSDETTQYSYDTDIDGERSDSSDSM</sequence>
<reference evidence="2 3" key="1">
    <citation type="submission" date="2022-12" db="EMBL/GenBank/DDBJ databases">
        <title>Chromosome-level genome assembly of true bugs.</title>
        <authorList>
            <person name="Ma L."/>
            <person name="Li H."/>
        </authorList>
    </citation>
    <scope>NUCLEOTIDE SEQUENCE [LARGE SCALE GENOMIC DNA]</scope>
    <source>
        <strain evidence="2">Lab_2022b</strain>
    </source>
</reference>
<gene>
    <name evidence="2" type="ORF">O3M35_009401</name>
</gene>
<dbReference type="EMBL" id="JAPXFL010000006">
    <property type="protein sequence ID" value="KAK9505317.1"/>
    <property type="molecule type" value="Genomic_DNA"/>
</dbReference>
<proteinExistence type="predicted"/>
<comment type="caution">
    <text evidence="2">The sequence shown here is derived from an EMBL/GenBank/DDBJ whole genome shotgun (WGS) entry which is preliminary data.</text>
</comment>
<dbReference type="PANTHER" id="PTHR33939">
    <property type="entry name" value="PROTEIN CBG22215"/>
    <property type="match status" value="1"/>
</dbReference>
<keyword evidence="3" id="KW-1185">Reference proteome</keyword>
<organism evidence="2 3">
    <name type="scientific">Rhynocoris fuscipes</name>
    <dbReference type="NCBI Taxonomy" id="488301"/>
    <lineage>
        <taxon>Eukaryota</taxon>
        <taxon>Metazoa</taxon>
        <taxon>Ecdysozoa</taxon>
        <taxon>Arthropoda</taxon>
        <taxon>Hexapoda</taxon>
        <taxon>Insecta</taxon>
        <taxon>Pterygota</taxon>
        <taxon>Neoptera</taxon>
        <taxon>Paraneoptera</taxon>
        <taxon>Hemiptera</taxon>
        <taxon>Heteroptera</taxon>
        <taxon>Panheteroptera</taxon>
        <taxon>Cimicomorpha</taxon>
        <taxon>Reduviidae</taxon>
        <taxon>Harpactorinae</taxon>
        <taxon>Harpactorini</taxon>
        <taxon>Rhynocoris</taxon>
    </lineage>
</organism>
<dbReference type="GO" id="GO:0003676">
    <property type="term" value="F:nucleic acid binding"/>
    <property type="evidence" value="ECO:0007669"/>
    <property type="project" value="InterPro"/>
</dbReference>
<evidence type="ECO:0000313" key="3">
    <source>
        <dbReference type="Proteomes" id="UP001461498"/>
    </source>
</evidence>
<feature type="compositionally biased region" description="Acidic residues" evidence="1">
    <location>
        <begin position="423"/>
        <end position="437"/>
    </location>
</feature>
<feature type="region of interest" description="Disordered" evidence="1">
    <location>
        <begin position="419"/>
        <end position="459"/>
    </location>
</feature>
<feature type="compositionally biased region" description="Basic and acidic residues" evidence="1">
    <location>
        <begin position="449"/>
        <end position="459"/>
    </location>
</feature>
<dbReference type="PANTHER" id="PTHR33939:SF1">
    <property type="entry name" value="DUF4371 DOMAIN-CONTAINING PROTEIN"/>
    <property type="match status" value="1"/>
</dbReference>
<protein>
    <submittedName>
        <fullName evidence="2">Uncharacterized protein</fullName>
    </submittedName>
</protein>
<dbReference type="AlphaFoldDB" id="A0AAW1D8Q6"/>
<evidence type="ECO:0000313" key="2">
    <source>
        <dbReference type="EMBL" id="KAK9505317.1"/>
    </source>
</evidence>
<dbReference type="Gene3D" id="3.30.420.10">
    <property type="entry name" value="Ribonuclease H-like superfamily/Ribonuclease H"/>
    <property type="match status" value="1"/>
</dbReference>
<name>A0AAW1D8Q6_9HEMI</name>
<accession>A0AAW1D8Q6</accession>